<dbReference type="EMBL" id="QRKN01000001">
    <property type="protein sequence ID" value="RHI25761.1"/>
    <property type="molecule type" value="Genomic_DNA"/>
</dbReference>
<protein>
    <submittedName>
        <fullName evidence="1">Uncharacterized protein</fullName>
    </submittedName>
</protein>
<dbReference type="RefSeq" id="WP_118257237.1">
    <property type="nucleotide sequence ID" value="NZ_QRKN01000001.1"/>
</dbReference>
<evidence type="ECO:0000313" key="1">
    <source>
        <dbReference type="EMBL" id="RHI25761.1"/>
    </source>
</evidence>
<sequence length="81" mass="9789">MVVERRCINLYSDMNSWMDLVLLVNDEDFDKAKEVTEKAFDDFWNDPKVEEECWCYGDWVGWKLKEAGIKYNMYFRGKESD</sequence>
<evidence type="ECO:0000313" key="2">
    <source>
        <dbReference type="Proteomes" id="UP000285865"/>
    </source>
</evidence>
<gene>
    <name evidence="1" type="ORF">DW172_03505</name>
</gene>
<comment type="caution">
    <text evidence="1">The sequence shown here is derived from an EMBL/GenBank/DDBJ whole genome shotgun (WGS) entry which is preliminary data.</text>
</comment>
<name>A0A414ZR71_9FIRM</name>
<reference evidence="1 2" key="1">
    <citation type="submission" date="2018-08" db="EMBL/GenBank/DDBJ databases">
        <title>A genome reference for cultivated species of the human gut microbiota.</title>
        <authorList>
            <person name="Zou Y."/>
            <person name="Xue W."/>
            <person name="Luo G."/>
        </authorList>
    </citation>
    <scope>NUCLEOTIDE SEQUENCE [LARGE SCALE GENOMIC DNA]</scope>
    <source>
        <strain evidence="1 2">AM16-11</strain>
    </source>
</reference>
<accession>A0A414ZR71</accession>
<dbReference type="Proteomes" id="UP000285865">
    <property type="component" value="Unassembled WGS sequence"/>
</dbReference>
<dbReference type="AlphaFoldDB" id="A0A414ZR71"/>
<organism evidence="1 2">
    <name type="scientific">Agathobacter rectalis</name>
    <dbReference type="NCBI Taxonomy" id="39491"/>
    <lineage>
        <taxon>Bacteria</taxon>
        <taxon>Bacillati</taxon>
        <taxon>Bacillota</taxon>
        <taxon>Clostridia</taxon>
        <taxon>Lachnospirales</taxon>
        <taxon>Lachnospiraceae</taxon>
        <taxon>Agathobacter</taxon>
    </lineage>
</organism>
<proteinExistence type="predicted"/>